<dbReference type="GO" id="GO:0043709">
    <property type="term" value="P:cell adhesion involved in single-species biofilm formation"/>
    <property type="evidence" value="ECO:0007669"/>
    <property type="project" value="TreeGrafter"/>
</dbReference>
<dbReference type="SUPFAM" id="SSF55073">
    <property type="entry name" value="Nucleotide cyclase"/>
    <property type="match status" value="1"/>
</dbReference>
<reference evidence="2 3" key="1">
    <citation type="submission" date="2015-11" db="EMBL/GenBank/DDBJ databases">
        <title>Genome Sequence of Bacillus simplex strain VanAntwerpen2.</title>
        <authorList>
            <person name="Couger M.B."/>
        </authorList>
    </citation>
    <scope>NUCLEOTIDE SEQUENCE [LARGE SCALE GENOMIC DNA]</scope>
    <source>
        <strain evidence="2 3">VanAntwerpen02</strain>
    </source>
</reference>
<feature type="domain" description="GGDEF" evidence="1">
    <location>
        <begin position="498"/>
        <end position="626"/>
    </location>
</feature>
<dbReference type="PANTHER" id="PTHR45138:SF9">
    <property type="entry name" value="DIGUANYLATE CYCLASE DGCM-RELATED"/>
    <property type="match status" value="1"/>
</dbReference>
<dbReference type="EMBL" id="LNNH01000019">
    <property type="protein sequence ID" value="KWW20079.1"/>
    <property type="molecule type" value="Genomic_DNA"/>
</dbReference>
<evidence type="ECO:0000313" key="3">
    <source>
        <dbReference type="Proteomes" id="UP000064189"/>
    </source>
</evidence>
<evidence type="ECO:0000259" key="1">
    <source>
        <dbReference type="PROSITE" id="PS50887"/>
    </source>
</evidence>
<dbReference type="GO" id="GO:0005886">
    <property type="term" value="C:plasma membrane"/>
    <property type="evidence" value="ECO:0007669"/>
    <property type="project" value="TreeGrafter"/>
</dbReference>
<dbReference type="Proteomes" id="UP000064189">
    <property type="component" value="Unassembled WGS sequence"/>
</dbReference>
<dbReference type="InterPro" id="IPR029016">
    <property type="entry name" value="GAF-like_dom_sf"/>
</dbReference>
<dbReference type="NCBIfam" id="TIGR00254">
    <property type="entry name" value="GGDEF"/>
    <property type="match status" value="1"/>
</dbReference>
<proteinExistence type="predicted"/>
<dbReference type="CDD" id="cd01949">
    <property type="entry name" value="GGDEF"/>
    <property type="match status" value="1"/>
</dbReference>
<keyword evidence="3" id="KW-1185">Reference proteome</keyword>
<dbReference type="InterPro" id="IPR000160">
    <property type="entry name" value="GGDEF_dom"/>
</dbReference>
<dbReference type="SMART" id="SM00267">
    <property type="entry name" value="GGDEF"/>
    <property type="match status" value="1"/>
</dbReference>
<dbReference type="GO" id="GO:0052621">
    <property type="term" value="F:diguanylate cyclase activity"/>
    <property type="evidence" value="ECO:0007669"/>
    <property type="project" value="TreeGrafter"/>
</dbReference>
<protein>
    <submittedName>
        <fullName evidence="2">Diguanylate cyclase</fullName>
    </submittedName>
</protein>
<name>A0A120GPS3_9BACI</name>
<dbReference type="SUPFAM" id="SSF55781">
    <property type="entry name" value="GAF domain-like"/>
    <property type="match status" value="2"/>
</dbReference>
<dbReference type="InterPro" id="IPR029787">
    <property type="entry name" value="Nucleotide_cyclase"/>
</dbReference>
<accession>A0A120GPS3</accession>
<dbReference type="InterPro" id="IPR050469">
    <property type="entry name" value="Diguanylate_Cyclase"/>
</dbReference>
<dbReference type="InterPro" id="IPR043128">
    <property type="entry name" value="Rev_trsase/Diguanyl_cyclase"/>
</dbReference>
<sequence length="628" mass="71369">MIKMKNKTAQILNQLRMLFFQHMQNRKGELHDATFLETFLLDTKELLEMEEVTFFKFDEWKQQFYKEASTGSLHDYIMEAPVQEYIQLLWREQVGDGDGMVRMQAGALDIHVVIPLWDNGKVIGVTAFKEREASALSSLTLEEGSIFANEFTIILKTALSISKISDDERRYKQLFKVTEKFHSSMSRDAVLGEIIATLHTVYPTFEYFLLLSHDHDGHENLPIKELEYDSDNVAALQAYVSGNMEFEDQPSENQSILYAPLKGKQGVYGVLQVIAPKTLTFPKQEIEFISLLANTAGSALENAQLYQQSKRLVADLQLINEISRHLNSNLRLDETMEYMKRQIITSFHAEQVGFLTLDLDDAGAILSGSSDFFDSEGAGLYVSFLIDRLGSEKESLFIGDLRVHRPEAEIRYRSLMAVPMMKGDEVKGFAVILHTEAYFFSFEMFKLLQSLIHHSSMAMANSILREELEKMVITDHLTQLYSRGFLDEKMSRSLEKDEGGAFIMIDIDNFKRINDTYGHQVGDEILIQVANLLQHNIRDHDIGARWGGEELAIYLPCESLETGIRIAERLKDKVRDISNPGVTISAGVSHWGKGRPDSVKEIVKRADEALYSAKNSGKDRVHVHGVLL</sequence>
<evidence type="ECO:0000313" key="2">
    <source>
        <dbReference type="EMBL" id="KWW20079.1"/>
    </source>
</evidence>
<dbReference type="PROSITE" id="PS50887">
    <property type="entry name" value="GGDEF"/>
    <property type="match status" value="1"/>
</dbReference>
<dbReference type="GO" id="GO:1902201">
    <property type="term" value="P:negative regulation of bacterial-type flagellum-dependent cell motility"/>
    <property type="evidence" value="ECO:0007669"/>
    <property type="project" value="TreeGrafter"/>
</dbReference>
<dbReference type="Gene3D" id="3.30.450.40">
    <property type="match status" value="2"/>
</dbReference>
<comment type="caution">
    <text evidence="2">The sequence shown here is derived from an EMBL/GenBank/DDBJ whole genome shotgun (WGS) entry which is preliminary data.</text>
</comment>
<dbReference type="AlphaFoldDB" id="A0A120GPS3"/>
<gene>
    <name evidence="2" type="ORF">AS888_06580</name>
</gene>
<organism evidence="2 3">
    <name type="scientific">Peribacillus simplex</name>
    <dbReference type="NCBI Taxonomy" id="1478"/>
    <lineage>
        <taxon>Bacteria</taxon>
        <taxon>Bacillati</taxon>
        <taxon>Bacillota</taxon>
        <taxon>Bacilli</taxon>
        <taxon>Bacillales</taxon>
        <taxon>Bacillaceae</taxon>
        <taxon>Peribacillus</taxon>
    </lineage>
</organism>
<dbReference type="Pfam" id="PF00990">
    <property type="entry name" value="GGDEF"/>
    <property type="match status" value="1"/>
</dbReference>
<dbReference type="PANTHER" id="PTHR45138">
    <property type="entry name" value="REGULATORY COMPONENTS OF SENSORY TRANSDUCTION SYSTEM"/>
    <property type="match status" value="1"/>
</dbReference>
<dbReference type="Gene3D" id="3.30.70.270">
    <property type="match status" value="1"/>
</dbReference>
<dbReference type="FunFam" id="3.30.70.270:FF:000001">
    <property type="entry name" value="Diguanylate cyclase domain protein"/>
    <property type="match status" value="1"/>
</dbReference>